<dbReference type="EMBL" id="CAJNDS010000069">
    <property type="protein sequence ID" value="CAE6942918.1"/>
    <property type="molecule type" value="Genomic_DNA"/>
</dbReference>
<keyword evidence="1" id="KW-0812">Transmembrane</keyword>
<keyword evidence="1" id="KW-0472">Membrane</keyword>
<comment type="caution">
    <text evidence="2">The sequence shown here is derived from an EMBL/GenBank/DDBJ whole genome shotgun (WGS) entry which is preliminary data.</text>
</comment>
<feature type="transmembrane region" description="Helical" evidence="1">
    <location>
        <begin position="80"/>
        <end position="102"/>
    </location>
</feature>
<sequence>MFLAQLLEDFCCLILQCTGLRLGRRRRHMFAGDFEAGRVSSVIPSDEVTRATSVKEEYDRILAAFDFAYQLGMTYDTLPFWMHFVVSAAVQLHTILALIFFINGLNYMLGLCATPRYYGQGNARLWWPITDTDNFCAAG</sequence>
<proteinExistence type="predicted"/>
<evidence type="ECO:0000313" key="3">
    <source>
        <dbReference type="Proteomes" id="UP000604046"/>
    </source>
</evidence>
<accession>A0A812H6C3</accession>
<gene>
    <name evidence="2" type="ORF">SNAT2548_LOCUS1284</name>
</gene>
<dbReference type="Proteomes" id="UP000604046">
    <property type="component" value="Unassembled WGS sequence"/>
</dbReference>
<organism evidence="2 3">
    <name type="scientific">Symbiodinium natans</name>
    <dbReference type="NCBI Taxonomy" id="878477"/>
    <lineage>
        <taxon>Eukaryota</taxon>
        <taxon>Sar</taxon>
        <taxon>Alveolata</taxon>
        <taxon>Dinophyceae</taxon>
        <taxon>Suessiales</taxon>
        <taxon>Symbiodiniaceae</taxon>
        <taxon>Symbiodinium</taxon>
    </lineage>
</organism>
<protein>
    <submittedName>
        <fullName evidence="2">Uncharacterized protein</fullName>
    </submittedName>
</protein>
<dbReference type="OrthoDB" id="10288912at2759"/>
<keyword evidence="3" id="KW-1185">Reference proteome</keyword>
<keyword evidence="1" id="KW-1133">Transmembrane helix</keyword>
<evidence type="ECO:0000256" key="1">
    <source>
        <dbReference type="SAM" id="Phobius"/>
    </source>
</evidence>
<evidence type="ECO:0000313" key="2">
    <source>
        <dbReference type="EMBL" id="CAE6942918.1"/>
    </source>
</evidence>
<reference evidence="2" key="1">
    <citation type="submission" date="2021-02" db="EMBL/GenBank/DDBJ databases">
        <authorList>
            <person name="Dougan E. K."/>
            <person name="Rhodes N."/>
            <person name="Thang M."/>
            <person name="Chan C."/>
        </authorList>
    </citation>
    <scope>NUCLEOTIDE SEQUENCE</scope>
</reference>
<dbReference type="AlphaFoldDB" id="A0A812H6C3"/>
<name>A0A812H6C3_9DINO</name>